<dbReference type="InterPro" id="IPR009926">
    <property type="entry name" value="T3SS_YcgR_PilZN"/>
</dbReference>
<name>A0A6M4MIV3_9ALTE</name>
<protein>
    <submittedName>
        <fullName evidence="6">Flagellar brake protein</fullName>
    </submittedName>
</protein>
<keyword evidence="6" id="KW-0966">Cell projection</keyword>
<evidence type="ECO:0000256" key="3">
    <source>
        <dbReference type="ARBA" id="ARBA00023143"/>
    </source>
</evidence>
<evidence type="ECO:0000259" key="5">
    <source>
        <dbReference type="Pfam" id="PF12945"/>
    </source>
</evidence>
<dbReference type="Gene3D" id="2.40.10.220">
    <property type="entry name" value="predicted glycosyltransferase like domains"/>
    <property type="match status" value="1"/>
</dbReference>
<proteinExistence type="predicted"/>
<dbReference type="EMBL" id="CP052766">
    <property type="protein sequence ID" value="QJR82565.1"/>
    <property type="molecule type" value="Genomic_DNA"/>
</dbReference>
<evidence type="ECO:0000259" key="4">
    <source>
        <dbReference type="Pfam" id="PF07238"/>
    </source>
</evidence>
<dbReference type="InterPro" id="IPR012349">
    <property type="entry name" value="Split_barrel_FMN-bd"/>
</dbReference>
<keyword evidence="6" id="KW-0282">Flagellum</keyword>
<dbReference type="GO" id="GO:0035438">
    <property type="term" value="F:cyclic-di-GMP binding"/>
    <property type="evidence" value="ECO:0007669"/>
    <property type="project" value="InterPro"/>
</dbReference>
<evidence type="ECO:0000313" key="7">
    <source>
        <dbReference type="Proteomes" id="UP000219285"/>
    </source>
</evidence>
<sequence>MESQQQAGLCHEDLQCLKGLIPGSSVDLQITTPTAPKRVKTQYIGMDIPNGVMFQIPINPRWSFVRDLLVPGNTIIVRYVLEGETGQVIAFRVKVIRLMSKPFSMLITTFPRSIQTIGLRSEKRNQPGIAVDIVAEGLAASEAVSGVIVDVSTKGCRVALPINQQCPQLENNNLLTLHYKLEGEPITITGQIKNKTQEAGHLYYGIQFDEDQPAVEILLERHILIE</sequence>
<keyword evidence="2" id="KW-0547">Nucleotide-binding</keyword>
<dbReference type="KEGG" id="apel:CA267_018300"/>
<feature type="domain" description="Type III secretion system flagellar brake protein YcgR PilZN" evidence="5">
    <location>
        <begin position="22"/>
        <end position="111"/>
    </location>
</feature>
<reference evidence="7" key="1">
    <citation type="submission" date="2014-12" db="EMBL/GenBank/DDBJ databases">
        <title>Complete genome sequence of a multi-drug resistant Klebsiella pneumoniae.</title>
        <authorList>
            <person name="Hua X."/>
            <person name="Chen Q."/>
            <person name="Li X."/>
            <person name="Feng Y."/>
            <person name="Ruan Z."/>
            <person name="Yu Y."/>
        </authorList>
    </citation>
    <scope>NUCLEOTIDE SEQUENCE [LARGE SCALE GENOMIC DNA]</scope>
    <source>
        <strain evidence="7">5.12</strain>
    </source>
</reference>
<dbReference type="Pfam" id="PF07238">
    <property type="entry name" value="PilZ"/>
    <property type="match status" value="1"/>
</dbReference>
<dbReference type="SUPFAM" id="SSF141371">
    <property type="entry name" value="PilZ domain-like"/>
    <property type="match status" value="2"/>
</dbReference>
<dbReference type="OrthoDB" id="5761885at2"/>
<dbReference type="Pfam" id="PF12945">
    <property type="entry name" value="PilZNR"/>
    <property type="match status" value="1"/>
</dbReference>
<feature type="domain" description="PilZ" evidence="4">
    <location>
        <begin position="120"/>
        <end position="223"/>
    </location>
</feature>
<keyword evidence="6" id="KW-0969">Cilium</keyword>
<keyword evidence="1" id="KW-0973">c-di-GMP</keyword>
<keyword evidence="3" id="KW-0975">Bacterial flagellum</keyword>
<dbReference type="Proteomes" id="UP000219285">
    <property type="component" value="Chromosome"/>
</dbReference>
<dbReference type="AlphaFoldDB" id="A0A6M4MIV3"/>
<organism evidence="6 7">
    <name type="scientific">Alteromonas pelagimontana</name>
    <dbReference type="NCBI Taxonomy" id="1858656"/>
    <lineage>
        <taxon>Bacteria</taxon>
        <taxon>Pseudomonadati</taxon>
        <taxon>Pseudomonadota</taxon>
        <taxon>Gammaproteobacteria</taxon>
        <taxon>Alteromonadales</taxon>
        <taxon>Alteromonadaceae</taxon>
        <taxon>Alteromonas/Salinimonas group</taxon>
        <taxon>Alteromonas</taxon>
    </lineage>
</organism>
<dbReference type="InterPro" id="IPR009875">
    <property type="entry name" value="PilZ_domain"/>
</dbReference>
<accession>A0A6M4MIV3</accession>
<evidence type="ECO:0000256" key="1">
    <source>
        <dbReference type="ARBA" id="ARBA00022636"/>
    </source>
</evidence>
<evidence type="ECO:0000313" key="6">
    <source>
        <dbReference type="EMBL" id="QJR82565.1"/>
    </source>
</evidence>
<evidence type="ECO:0000256" key="2">
    <source>
        <dbReference type="ARBA" id="ARBA00022741"/>
    </source>
</evidence>
<gene>
    <name evidence="6" type="ORF">CA267_018300</name>
</gene>
<dbReference type="Gene3D" id="2.30.110.10">
    <property type="entry name" value="Electron Transport, Fmn-binding Protein, Chain A"/>
    <property type="match status" value="1"/>
</dbReference>
<reference evidence="6 7" key="2">
    <citation type="submission" date="2020-04" db="EMBL/GenBank/DDBJ databases">
        <title>Complete genome sequence of Alteromonas pelagimontana 5.12T.</title>
        <authorList>
            <person name="Sinha R.K."/>
            <person name="Krishnan K.P."/>
            <person name="Kurian J.P."/>
        </authorList>
    </citation>
    <scope>NUCLEOTIDE SEQUENCE [LARGE SCALE GENOMIC DNA]</scope>
    <source>
        <strain evidence="6 7">5.12</strain>
    </source>
</reference>
<keyword evidence="7" id="KW-1185">Reference proteome</keyword>
<dbReference type="RefSeq" id="WP_075609455.1">
    <property type="nucleotide sequence ID" value="NZ_CP052766.1"/>
</dbReference>